<dbReference type="AlphaFoldDB" id="A0A1Y1MPP6"/>
<evidence type="ECO:0000313" key="1">
    <source>
        <dbReference type="EMBL" id="JAV87664.1"/>
    </source>
</evidence>
<reference evidence="1" key="1">
    <citation type="journal article" date="2016" name="Sci. Rep.">
        <title>Molecular characterization of firefly nuptial gifts: a multi-omics approach sheds light on postcopulatory sexual selection.</title>
        <authorList>
            <person name="Al-Wathiqui N."/>
            <person name="Fallon T.R."/>
            <person name="South A."/>
            <person name="Weng J.K."/>
            <person name="Lewis S.M."/>
        </authorList>
    </citation>
    <scope>NUCLEOTIDE SEQUENCE</scope>
</reference>
<accession>A0A1Y1MPP6</accession>
<dbReference type="RefSeq" id="XP_031343974.1">
    <property type="nucleotide sequence ID" value="XM_031488114.1"/>
</dbReference>
<dbReference type="PANTHER" id="PTHR11008">
    <property type="entry name" value="PROTEIN TAKEOUT-LIKE PROTEIN"/>
    <property type="match status" value="1"/>
</dbReference>
<dbReference type="InterPro" id="IPR038606">
    <property type="entry name" value="To_sf"/>
</dbReference>
<dbReference type="Pfam" id="PF06585">
    <property type="entry name" value="JHBP"/>
    <property type="match status" value="1"/>
</dbReference>
<sequence>MKLYLCIISFVFQISNLESKIIPDYLPKLCSISTNNYDECATNTLKDWGPYLLNGIKEINFPKMHPLHVPLVAVNRTLSADLAMDAVLRDALFYGFNGTQFKYFKFDPQTKTGELSFNVPLLWATMEYELAGRAYTLDLKGSGYCKGVTSDVEFLFQFKLKTVEKLGINYFTFEKFVGKSTIENGYAKLKSKDPAFQYALDLIADIFNENPRRLLDAFHPVYEEMVTYFFGLLGEQVLSTIPAQEILPE</sequence>
<dbReference type="PANTHER" id="PTHR11008:SF14">
    <property type="entry name" value="CIRCADIAN CLOCK-CONTROLLED PROTEIN-LIKE PROTEIN"/>
    <property type="match status" value="1"/>
</dbReference>
<dbReference type="EMBL" id="GEZM01024969">
    <property type="protein sequence ID" value="JAV87664.1"/>
    <property type="molecule type" value="Transcribed_RNA"/>
</dbReference>
<dbReference type="InterPro" id="IPR010562">
    <property type="entry name" value="Haemolymph_juvenile_hormone-bd"/>
</dbReference>
<dbReference type="GeneID" id="116171337"/>
<name>A0A1Y1MPP6_PHOPY</name>
<dbReference type="Gene3D" id="3.15.10.30">
    <property type="entry name" value="Haemolymph juvenile hormone binding protein"/>
    <property type="match status" value="1"/>
</dbReference>
<dbReference type="SMART" id="SM00700">
    <property type="entry name" value="JHBP"/>
    <property type="match status" value="1"/>
</dbReference>
<protein>
    <submittedName>
        <fullName evidence="1">Uncharacterized protein</fullName>
    </submittedName>
</protein>
<dbReference type="OrthoDB" id="8196554at2759"/>
<proteinExistence type="predicted"/>
<organism evidence="1">
    <name type="scientific">Photinus pyralis</name>
    <name type="common">Common eastern firefly</name>
    <name type="synonym">Lampyris pyralis</name>
    <dbReference type="NCBI Taxonomy" id="7054"/>
    <lineage>
        <taxon>Eukaryota</taxon>
        <taxon>Metazoa</taxon>
        <taxon>Ecdysozoa</taxon>
        <taxon>Arthropoda</taxon>
        <taxon>Hexapoda</taxon>
        <taxon>Insecta</taxon>
        <taxon>Pterygota</taxon>
        <taxon>Neoptera</taxon>
        <taxon>Endopterygota</taxon>
        <taxon>Coleoptera</taxon>
        <taxon>Polyphaga</taxon>
        <taxon>Elateriformia</taxon>
        <taxon>Elateroidea</taxon>
        <taxon>Lampyridae</taxon>
        <taxon>Lampyrinae</taxon>
        <taxon>Photinus</taxon>
    </lineage>
</organism>
<dbReference type="GO" id="GO:0005615">
    <property type="term" value="C:extracellular space"/>
    <property type="evidence" value="ECO:0007669"/>
    <property type="project" value="TreeGrafter"/>
</dbReference>
<dbReference type="KEGG" id="ppyr:116171337"/>